<feature type="disulfide bond" evidence="5">
    <location>
        <begin position="392"/>
        <end position="402"/>
    </location>
</feature>
<feature type="disulfide bond" evidence="5">
    <location>
        <begin position="2125"/>
        <end position="2189"/>
    </location>
</feature>
<feature type="disulfide bond" evidence="5">
    <location>
        <begin position="1854"/>
        <end position="1864"/>
    </location>
</feature>
<feature type="disulfide bond" evidence="5">
    <location>
        <begin position="1928"/>
        <end position="1989"/>
    </location>
</feature>
<dbReference type="PANTHER" id="PTHR47653">
    <property type="entry name" value="PROTEIN BARK BEETLE"/>
    <property type="match status" value="1"/>
</dbReference>
<keyword evidence="3 5" id="KW-1015">Disulfide bond</keyword>
<evidence type="ECO:0000256" key="4">
    <source>
        <dbReference type="ARBA" id="ARBA00023180"/>
    </source>
</evidence>
<feature type="domain" description="SRCR" evidence="7">
    <location>
        <begin position="323"/>
        <end position="423"/>
    </location>
</feature>
<dbReference type="PROSITE" id="PS50287">
    <property type="entry name" value="SRCR_2"/>
    <property type="match status" value="12"/>
</dbReference>
<dbReference type="InParanoid" id="A0A7M7T0F1"/>
<evidence type="ECO:0000256" key="2">
    <source>
        <dbReference type="ARBA" id="ARBA00022737"/>
    </source>
</evidence>
<dbReference type="InterPro" id="IPR053243">
    <property type="entry name" value="SJ_maturation_regulator"/>
</dbReference>
<feature type="disulfide bond" evidence="5">
    <location>
        <begin position="1823"/>
        <end position="1884"/>
    </location>
</feature>
<feature type="domain" description="SRCR" evidence="7">
    <location>
        <begin position="1060"/>
        <end position="1160"/>
    </location>
</feature>
<feature type="domain" description="SRCR" evidence="7">
    <location>
        <begin position="1995"/>
        <end position="2095"/>
    </location>
</feature>
<feature type="disulfide bond" evidence="5">
    <location>
        <begin position="239"/>
        <end position="303"/>
    </location>
</feature>
<evidence type="ECO:0000256" key="3">
    <source>
        <dbReference type="ARBA" id="ARBA00023157"/>
    </source>
</evidence>
<dbReference type="SUPFAM" id="SSF56487">
    <property type="entry name" value="SRCR-like"/>
    <property type="match status" value="12"/>
</dbReference>
<dbReference type="Proteomes" id="UP000007110">
    <property type="component" value="Unassembled WGS sequence"/>
</dbReference>
<dbReference type="Gene3D" id="3.10.250.10">
    <property type="entry name" value="SRCR-like domain"/>
    <property type="match status" value="12"/>
</dbReference>
<feature type="disulfide bond" evidence="5">
    <location>
        <begin position="1020"/>
        <end position="1030"/>
    </location>
</feature>
<dbReference type="InterPro" id="IPR002919">
    <property type="entry name" value="TIL_dom"/>
</dbReference>
<feature type="disulfide bond" evidence="5">
    <location>
        <begin position="1644"/>
        <end position="1654"/>
    </location>
</feature>
<feature type="signal peptide" evidence="6">
    <location>
        <begin position="1"/>
        <end position="19"/>
    </location>
</feature>
<dbReference type="Gene3D" id="2.10.25.10">
    <property type="entry name" value="Laminin"/>
    <property type="match status" value="6"/>
</dbReference>
<feature type="disulfide bond" evidence="5">
    <location>
        <begin position="2274"/>
        <end position="2284"/>
    </location>
</feature>
<protein>
    <recommendedName>
        <fullName evidence="7">SRCR domain-containing protein</fullName>
    </recommendedName>
</protein>
<feature type="disulfide bond" evidence="5">
    <location>
        <begin position="2138"/>
        <end position="2199"/>
    </location>
</feature>
<dbReference type="SMART" id="SM00202">
    <property type="entry name" value="SR"/>
    <property type="match status" value="12"/>
</dbReference>
<accession>A0A7M7T0F1</accession>
<feature type="disulfide bond" evidence="5">
    <location>
        <begin position="2064"/>
        <end position="2074"/>
    </location>
</feature>
<feature type="disulfide bond" evidence="5">
    <location>
        <begin position="1810"/>
        <end position="1874"/>
    </location>
</feature>
<feature type="disulfide bond" evidence="5">
    <location>
        <begin position="2379"/>
        <end position="2389"/>
    </location>
</feature>
<dbReference type="CDD" id="cd19941">
    <property type="entry name" value="TIL"/>
    <property type="match status" value="6"/>
</dbReference>
<feature type="disulfide bond" evidence="5">
    <location>
        <begin position="2348"/>
        <end position="2409"/>
    </location>
</feature>
<dbReference type="InterPro" id="IPR001190">
    <property type="entry name" value="SRCR"/>
</dbReference>
<feature type="disulfide bond" evidence="5">
    <location>
        <begin position="252"/>
        <end position="313"/>
    </location>
</feature>
<keyword evidence="2" id="KW-0677">Repeat</keyword>
<evidence type="ECO:0000256" key="6">
    <source>
        <dbReference type="SAM" id="SignalP"/>
    </source>
</evidence>
<dbReference type="SUPFAM" id="SSF57567">
    <property type="entry name" value="Serine protease inhibitors"/>
    <property type="match status" value="6"/>
</dbReference>
<reference evidence="8" key="2">
    <citation type="submission" date="2021-01" db="UniProtKB">
        <authorList>
            <consortium name="EnsemblMetazoa"/>
        </authorList>
    </citation>
    <scope>IDENTIFICATION</scope>
</reference>
<dbReference type="OrthoDB" id="6236007at2759"/>
<feature type="disulfide bond" evidence="5">
    <location>
        <begin position="1959"/>
        <end position="1969"/>
    </location>
</feature>
<feature type="disulfide bond" evidence="5">
    <location>
        <begin position="1613"/>
        <end position="1674"/>
    </location>
</feature>
<feature type="domain" description="SRCR" evidence="7">
    <location>
        <begin position="1890"/>
        <end position="1990"/>
    </location>
</feature>
<dbReference type="PROSITE" id="PS00420">
    <property type="entry name" value="SRCR_1"/>
    <property type="match status" value="12"/>
</dbReference>
<keyword evidence="4" id="KW-0325">Glycoprotein</keyword>
<dbReference type="GO" id="GO:0016020">
    <property type="term" value="C:membrane"/>
    <property type="evidence" value="ECO:0007669"/>
    <property type="project" value="InterPro"/>
</dbReference>
<feature type="disulfide bond" evidence="5">
    <location>
        <begin position="989"/>
        <end position="1050"/>
    </location>
</feature>
<dbReference type="GO" id="GO:0005615">
    <property type="term" value="C:extracellular space"/>
    <property type="evidence" value="ECO:0000318"/>
    <property type="project" value="GO_Central"/>
</dbReference>
<keyword evidence="1 6" id="KW-0732">Signal</keyword>
<sequence length="2411" mass="253971">MANPLLSALLVALVASGCATSPEGDHHCPEGMTFNECGSGCGPSSCENLPRDICPRICRAGCFCPEGLVKDQDGGDRCIPLDHCQDRHCPDGMAYDECGSGCGPSSCENLPRDICPRICRAGCFCPEGLVKDQDGGDRCIPLDHCQDRHCPDGMAYDECGSGCGPFSCDNLPRYMCPRICRAGCFCPEGLVKDQDGGDRCIPLDQCQGSGTGAIRLVGGSNEAEGRVEIHYNGVWGTICDDSWGITDASVVCRMLGFQGASGAPGSAHFGQGTGPIQLDDVRCRGAEQTIFDCFHLPFGVHNCFHSEDAGVVCNAPGGTEGDVRLVGGSNEAEGRVEIQYNGVWGTICDDSWGITDASVVCRMLGFQGASGAPGSAHFGQGTGPIQLDDVGCTGAEQTIFDCAHPAFGVHNCAHYEDAGVVCIASQGDPLNCPVTGEWFVDWDASYECLSQLPQSNPFAVPGQILPLLTVTDMIQAAGAAWTADNLIEAEGEICVRIMPQLGAAAFGADIFRQYCDPVLTSLREGTTLNAEEHCRLILNLTGFMTTIMSAPTTPQPDGPTAEPDYPLGIFALRPFDFEGELESIVADQFGVSIYDVDNICRARQFVVDAGSTLEELVTDFLEAFVEVLIPRAAEICNSWNDIIVALEASSSGNFSMGSDFNIRGYLNDVSDFVARWAGYESREAMCQRLSETRGDSGIPALLDNIAADVVDSILSVLTDAQQCSTIVQEGLDLALTYIPGLDPYALNLQIYQITGMNGTNQLCQVVADAFQPGDHHCPEGMTFNECGSGCGPGSCDNLVPRDICPLFCFVGCFCPEGLVKDQDGGDRCIPVDQCQDYCDDVIVNCLVNPCDVSVCSAYPDAECRSNYCGGCNADFYVDDVQVNCSTCPEGMAFNECGSGCGPFSCDNLPSDICPRICSAGCFCPEGLVKDQDGGDRCIPLDQCQGSGTGAIRLVGGSNEAEGRVEIQYNGVWGTICDDSWGITDANVVCRMLGFQGASGAPGSAHFGQGTGPIQLDDVRCRGAEQTIFDCFHLPFGVHNCFHSEDAGVVCNAPGGTEGDVRLVGGSNEAEGRVEIQYNGVWGTICDDSWDITDASVVCRMLGFQGASGAPGSAHFGQGTGPIQLDDVGCTGAEQTIFDCAHPAFGVHNCAHYEDAGVVCIASQGDPLNCPVTGEWFVDWDASYECLSQLPQSNPFAVRGQILPLLTVTDVIQAAGAAWTANNLIEAEGEICVRIMPQLNAAAFEADVFRQYCDPVLTSLREGTTLDAEEHCRLIFNLTGFMTTVMSAPTTPQPDGPTAEPDYPLGIFALRPFDFEGELEGIVADQFGVSIYDVDNICRARQFVVDAGSTLEELVTDFLEAFVEVLIPRAAEICNSWNDIIDALEASSSGNFSMGSDFNIRGYLNDASDFVARWAGYESREAMCQRLSETRGDSGIPLRLDDIAADVVDSILSVLTDAQQCSTIVQEGLDLALTYIPGLDPYALNLQIYQITGMNGTNQLCQVVADAFQPGDHHCPEGMTFNECGSGCGPGSCDNLVPNDICPLFCFAGCFCPEGLVKDQDGGDRCIPVDQCQGAIRLVGGSNEAEGRVEIQYNGVWGTICDDSWGITDASVVCRMLGFQGASGAPGSAHFGQGTGPIQLDDVGCTGAEQTIFDCAHPAFGVHNCAHYEDAGVVCIASQDVRLVGGSNEAEGRVEIQYNGVWGTICDDSWGITDASVVCRMLGFQGASGAPGSAQFGQGTGPIQLDDVGCTGAEQTIFDCAHPAFGVHNCAHYEDAGVVCIASQDVRLVGGSNEAEGRVEIQYNGVWGTICDDSWDITDASVVCRMLGFQGASGAPGSAQFGQGTGVIQLDDVGCTGAEQTIFDCAHPAFGVHNCAHYEDAGVACIASQDVRLVGGSNEAEGRVEIQYNGVWGTICDDSWGITDASVVCRMLGFQGASGAPGSAQFGQGTGPIQLDDVGCTGAEQTIFDCAHPAFGVHNCVHYEDAGVVCIASQDVRLVGGSNEAEGRVEIQYNGVWGTICDDSWDITDASVVCRMLGFQGASGAPGSAQFGQGTGLIQLDDVGCTGAEQTIFDCAHPAFGVHNCAHYEDAGVVCITSQDVRLVGGSNEAEGRVEIQYNEVWGTICDDSWGITDASVVCRMLGFQGASGAPGSAHFGQGTGPIQLDDVGCTGAEQTIFDCAHPAFGVHNCAHYEDAGVVCITSQDVRLVGGSNEAEGRVEIQYNGVWGTICDDSWGITDASVVCRMLGFQGASGAPGSAHFGQGIGPIQLDDVGCTGAEQSIFDCAHPAFGVHNCAHYEDAGVVCIASQDVRLVDGSNEAEGRVEIQYNGVWGTICDDSWDITDASVVCRMLGFQGASGAPGSAQFGQGTGPIQLDDVGCTGAEQTIFDCAHPPFGVHNCFHSEDAGVVCIA</sequence>
<feature type="disulfide bond" evidence="5">
    <location>
        <begin position="283"/>
        <end position="293"/>
    </location>
</feature>
<dbReference type="InterPro" id="IPR036772">
    <property type="entry name" value="SRCR-like_dom_sf"/>
</dbReference>
<feature type="domain" description="SRCR" evidence="7">
    <location>
        <begin position="2100"/>
        <end position="2200"/>
    </location>
</feature>
<dbReference type="RefSeq" id="XP_030844638.1">
    <property type="nucleotide sequence ID" value="XM_030988778.1"/>
</dbReference>
<dbReference type="EnsemblMetazoa" id="XM_030988778">
    <property type="protein sequence ID" value="XP_030844638"/>
    <property type="gene ID" value="LOC373433"/>
</dbReference>
<dbReference type="GeneID" id="373433"/>
<feature type="disulfide bond" evidence="5">
    <location>
        <begin position="1718"/>
        <end position="1779"/>
    </location>
</feature>
<feature type="domain" description="SRCR" evidence="7">
    <location>
        <begin position="214"/>
        <end position="314"/>
    </location>
</feature>
<feature type="disulfide bond" evidence="5">
    <location>
        <begin position="2243"/>
        <end position="2304"/>
    </location>
</feature>
<feature type="disulfide bond" evidence="5">
    <location>
        <begin position="2169"/>
        <end position="2179"/>
    </location>
</feature>
<feature type="disulfide bond" evidence="5">
    <location>
        <begin position="2230"/>
        <end position="2294"/>
    </location>
</feature>
<evidence type="ECO:0000256" key="1">
    <source>
        <dbReference type="ARBA" id="ARBA00022729"/>
    </source>
</evidence>
<organism evidence="8 9">
    <name type="scientific">Strongylocentrotus purpuratus</name>
    <name type="common">Purple sea urchin</name>
    <dbReference type="NCBI Taxonomy" id="7668"/>
    <lineage>
        <taxon>Eukaryota</taxon>
        <taxon>Metazoa</taxon>
        <taxon>Echinodermata</taxon>
        <taxon>Eleutherozoa</taxon>
        <taxon>Echinozoa</taxon>
        <taxon>Echinoidea</taxon>
        <taxon>Euechinoidea</taxon>
        <taxon>Echinacea</taxon>
        <taxon>Camarodonta</taxon>
        <taxon>Echinidea</taxon>
        <taxon>Strongylocentrotidae</taxon>
        <taxon>Strongylocentrotus</taxon>
    </lineage>
</organism>
<evidence type="ECO:0000313" key="9">
    <source>
        <dbReference type="Proteomes" id="UP000007110"/>
    </source>
</evidence>
<dbReference type="Pfam" id="PF00530">
    <property type="entry name" value="SRCR"/>
    <property type="match status" value="12"/>
</dbReference>
<feature type="disulfide bond" evidence="5">
    <location>
        <begin position="976"/>
        <end position="1040"/>
    </location>
</feature>
<feature type="disulfide bond" evidence="5">
    <location>
        <begin position="1915"/>
        <end position="1979"/>
    </location>
</feature>
<dbReference type="PANTHER" id="PTHR47653:SF1">
    <property type="entry name" value="DELETED IN MALIGNANT BRAIN TUMORS 1 PROTEIN"/>
    <property type="match status" value="1"/>
</dbReference>
<feature type="disulfide bond" evidence="5">
    <location>
        <begin position="2020"/>
        <end position="2084"/>
    </location>
</feature>
<dbReference type="OMA" id="WISDINC"/>
<feature type="disulfide bond" evidence="5">
    <location>
        <begin position="1705"/>
        <end position="1769"/>
    </location>
</feature>
<evidence type="ECO:0000259" key="7">
    <source>
        <dbReference type="PROSITE" id="PS50287"/>
    </source>
</evidence>
<feature type="disulfide bond" evidence="5">
    <location>
        <begin position="348"/>
        <end position="412"/>
    </location>
</feature>
<keyword evidence="9" id="KW-1185">Reference proteome</keyword>
<feature type="domain" description="SRCR" evidence="7">
    <location>
        <begin position="2310"/>
        <end position="2410"/>
    </location>
</feature>
<feature type="disulfide bond" evidence="5">
    <location>
        <begin position="361"/>
        <end position="422"/>
    </location>
</feature>
<feature type="disulfide bond" evidence="5">
    <location>
        <begin position="1098"/>
        <end position="1159"/>
    </location>
</feature>
<evidence type="ECO:0000256" key="5">
    <source>
        <dbReference type="PROSITE-ProRule" id="PRU00196"/>
    </source>
</evidence>
<feature type="domain" description="SRCR" evidence="7">
    <location>
        <begin position="1575"/>
        <end position="1675"/>
    </location>
</feature>
<dbReference type="Pfam" id="PF01826">
    <property type="entry name" value="TIL"/>
    <property type="match status" value="6"/>
</dbReference>
<feature type="chain" id="PRO_5029742396" description="SRCR domain-containing protein" evidence="6">
    <location>
        <begin position="20"/>
        <end position="2411"/>
    </location>
</feature>
<feature type="disulfide bond" evidence="5">
    <location>
        <begin position="1085"/>
        <end position="1149"/>
    </location>
</feature>
<dbReference type="GO" id="GO:0004720">
    <property type="term" value="F:protein-lysine 6-oxidase activity"/>
    <property type="evidence" value="ECO:0000318"/>
    <property type="project" value="GO_Central"/>
</dbReference>
<feature type="disulfide bond" evidence="5">
    <location>
        <begin position="2033"/>
        <end position="2094"/>
    </location>
</feature>
<evidence type="ECO:0000313" key="8">
    <source>
        <dbReference type="EnsemblMetazoa" id="XP_030844638"/>
    </source>
</evidence>
<name>A0A7M7T0F1_STRPU</name>
<feature type="domain" description="SRCR" evidence="7">
    <location>
        <begin position="1680"/>
        <end position="1780"/>
    </location>
</feature>
<dbReference type="InterPro" id="IPR036084">
    <property type="entry name" value="Ser_inhib-like_sf"/>
</dbReference>
<feature type="disulfide bond" evidence="5">
    <location>
        <begin position="1749"/>
        <end position="1759"/>
    </location>
</feature>
<reference evidence="9" key="1">
    <citation type="submission" date="2015-02" db="EMBL/GenBank/DDBJ databases">
        <title>Genome sequencing for Strongylocentrotus purpuratus.</title>
        <authorList>
            <person name="Murali S."/>
            <person name="Liu Y."/>
            <person name="Vee V."/>
            <person name="English A."/>
            <person name="Wang M."/>
            <person name="Skinner E."/>
            <person name="Han Y."/>
            <person name="Muzny D.M."/>
            <person name="Worley K.C."/>
            <person name="Gibbs R.A."/>
        </authorList>
    </citation>
    <scope>NUCLEOTIDE SEQUENCE</scope>
</reference>
<feature type="disulfide bond" evidence="5">
    <location>
        <begin position="2335"/>
        <end position="2399"/>
    </location>
</feature>
<feature type="domain" description="SRCR" evidence="7">
    <location>
        <begin position="2205"/>
        <end position="2305"/>
    </location>
</feature>
<feature type="domain" description="SRCR" evidence="7">
    <location>
        <begin position="1785"/>
        <end position="1885"/>
    </location>
</feature>
<feature type="domain" description="SRCR" evidence="7">
    <location>
        <begin position="951"/>
        <end position="1051"/>
    </location>
</feature>
<dbReference type="FunFam" id="3.10.250.10:FF:000011">
    <property type="entry name" value="Scavenger receptor class A member 5"/>
    <property type="match status" value="12"/>
</dbReference>
<dbReference type="PRINTS" id="PR00258">
    <property type="entry name" value="SPERACTRCPTR"/>
</dbReference>
<feature type="disulfide bond" evidence="5">
    <location>
        <begin position="1600"/>
        <end position="1664"/>
    </location>
</feature>
<feature type="disulfide bond" evidence="5">
    <location>
        <begin position="1129"/>
        <end position="1139"/>
    </location>
</feature>
<proteinExistence type="predicted"/>